<organism evidence="3 4">
    <name type="scientific">Agarivorans gilvus</name>
    <dbReference type="NCBI Taxonomy" id="680279"/>
    <lineage>
        <taxon>Bacteria</taxon>
        <taxon>Pseudomonadati</taxon>
        <taxon>Pseudomonadota</taxon>
        <taxon>Gammaproteobacteria</taxon>
        <taxon>Alteromonadales</taxon>
        <taxon>Alteromonadaceae</taxon>
        <taxon>Agarivorans</taxon>
    </lineage>
</organism>
<name>A0ABQ1I2G7_9ALTE</name>
<dbReference type="RefSeq" id="WP_055734760.1">
    <property type="nucleotide sequence ID" value="NZ_BMDY01000013.1"/>
</dbReference>
<evidence type="ECO:0000256" key="1">
    <source>
        <dbReference type="SAM" id="SignalP"/>
    </source>
</evidence>
<accession>A0ABQ1I2G7</accession>
<dbReference type="InterPro" id="IPR029058">
    <property type="entry name" value="AB_hydrolase_fold"/>
</dbReference>
<keyword evidence="4" id="KW-1185">Reference proteome</keyword>
<dbReference type="InterPro" id="IPR002018">
    <property type="entry name" value="CarbesteraseB"/>
</dbReference>
<dbReference type="EMBL" id="BMDY01000013">
    <property type="protein sequence ID" value="GGB09853.1"/>
    <property type="molecule type" value="Genomic_DNA"/>
</dbReference>
<proteinExistence type="predicted"/>
<dbReference type="Proteomes" id="UP000651977">
    <property type="component" value="Unassembled WGS sequence"/>
</dbReference>
<evidence type="ECO:0000259" key="2">
    <source>
        <dbReference type="Pfam" id="PF00135"/>
    </source>
</evidence>
<dbReference type="PANTHER" id="PTHR11559">
    <property type="entry name" value="CARBOXYLESTERASE"/>
    <property type="match status" value="1"/>
</dbReference>
<keyword evidence="1" id="KW-0732">Signal</keyword>
<feature type="chain" id="PRO_5046224563" description="Carboxylesterase type B domain-containing protein" evidence="1">
    <location>
        <begin position="21"/>
        <end position="695"/>
    </location>
</feature>
<gene>
    <name evidence="3" type="ORF">GCM10007414_24070</name>
</gene>
<sequence length="695" mass="75362">MKWKLYASCVFAGLLLSACSDDSSSLRFTPDPSPEVPGDETVEFRAGGVDLLAVKQEIEVTALDGLQTSRTVEAIKGIPYAHAERFEHSQVLPMTSLAALSQPVDATKFGDVCPQPETELPNSEACLNLNIWRPSGTSASDSLPVYVYIHGGSFEVGSGQAADIIPDVVVAQSILDTDKGERSSPFIAVTFNYRLGLLGSLWIDDSGDTKGGNFGIGDQKRALQWVNEYIKYFGGNPDDVTVFGQGAGATSISVLQQTPDPALDTLGEDDVAGVYFHKAIMQSLPFGLPFRSYELAERGSVSVEDALAELFPDRELSELTIAELLELQAKVKSELTGRLFGLPDGLIEELVSDVLDGIDAGDDMAVIGARLALKYGADIAGIEPRAKMLAFAPYLESHSECIREGILGCREYADYLGYHVSEQAIDSDLKVPSVVGFNSDDSNSYTAAFKIPFVINLEIAGANLLDIIMSLLGSAVLPAGIDDFIPYSDDSINIPVYAILSSIIHLDHTSALDLQDFTPVNDDTNLAGVTENMSKFNALNNELIFKCAARDYVQRNADNGLATLYHFDYQASFNTNVVDDSFFGTLGNLSCFGGKPCNKAEVPFIFNRLYNERGTEIVPSEKDKDLMKTVSRLWFSEALFQDYIYNSTTDNVLMVRNVTVDAQEQGEVATVNDWESSVNAGVDPDAMAGICEAIY</sequence>
<dbReference type="Gene3D" id="3.40.50.1820">
    <property type="entry name" value="alpha/beta hydrolase"/>
    <property type="match status" value="1"/>
</dbReference>
<dbReference type="Pfam" id="PF00135">
    <property type="entry name" value="COesterase"/>
    <property type="match status" value="1"/>
</dbReference>
<dbReference type="SUPFAM" id="SSF53474">
    <property type="entry name" value="alpha/beta-Hydrolases"/>
    <property type="match status" value="1"/>
</dbReference>
<dbReference type="PROSITE" id="PS51257">
    <property type="entry name" value="PROKAR_LIPOPROTEIN"/>
    <property type="match status" value="1"/>
</dbReference>
<evidence type="ECO:0000313" key="3">
    <source>
        <dbReference type="EMBL" id="GGB09853.1"/>
    </source>
</evidence>
<reference evidence="4" key="1">
    <citation type="journal article" date="2019" name="Int. J. Syst. Evol. Microbiol.">
        <title>The Global Catalogue of Microorganisms (GCM) 10K type strain sequencing project: providing services to taxonomists for standard genome sequencing and annotation.</title>
        <authorList>
            <consortium name="The Broad Institute Genomics Platform"/>
            <consortium name="The Broad Institute Genome Sequencing Center for Infectious Disease"/>
            <person name="Wu L."/>
            <person name="Ma J."/>
        </authorList>
    </citation>
    <scope>NUCLEOTIDE SEQUENCE [LARGE SCALE GENOMIC DNA]</scope>
    <source>
        <strain evidence="4">CGMCC 1.10131</strain>
    </source>
</reference>
<evidence type="ECO:0000313" key="4">
    <source>
        <dbReference type="Proteomes" id="UP000651977"/>
    </source>
</evidence>
<feature type="domain" description="Carboxylesterase type B" evidence="2">
    <location>
        <begin position="68"/>
        <end position="283"/>
    </location>
</feature>
<dbReference type="InterPro" id="IPR050309">
    <property type="entry name" value="Type-B_Carboxylest/Lipase"/>
</dbReference>
<feature type="signal peptide" evidence="1">
    <location>
        <begin position="1"/>
        <end position="20"/>
    </location>
</feature>
<protein>
    <recommendedName>
        <fullName evidence="2">Carboxylesterase type B domain-containing protein</fullName>
    </recommendedName>
</protein>
<comment type="caution">
    <text evidence="3">The sequence shown here is derived from an EMBL/GenBank/DDBJ whole genome shotgun (WGS) entry which is preliminary data.</text>
</comment>